<comment type="caution">
    <text evidence="2">The sequence shown here is derived from an EMBL/GenBank/DDBJ whole genome shotgun (WGS) entry which is preliminary data.</text>
</comment>
<gene>
    <name evidence="2" type="ORF">TPAR_07635</name>
</gene>
<reference evidence="2 3" key="1">
    <citation type="submission" date="2018-01" db="EMBL/GenBank/DDBJ databases">
        <title>Harnessing the power of phylogenomics to disentangle the directionality and signatures of interkingdom host jumping in the parasitic fungal genus Tolypocladium.</title>
        <authorList>
            <person name="Quandt C.A."/>
            <person name="Patterson W."/>
            <person name="Spatafora J.W."/>
        </authorList>
    </citation>
    <scope>NUCLEOTIDE SEQUENCE [LARGE SCALE GENOMIC DNA]</scope>
    <source>
        <strain evidence="2 3">NRBC 100945</strain>
    </source>
</reference>
<dbReference type="OrthoDB" id="10003767at2759"/>
<dbReference type="STRING" id="94208.A0A2S4KPN1"/>
<dbReference type="InterPro" id="IPR002575">
    <property type="entry name" value="Aminoglycoside_PTrfase"/>
</dbReference>
<dbReference type="PANTHER" id="PTHR21310">
    <property type="entry name" value="AMINOGLYCOSIDE PHOSPHOTRANSFERASE-RELATED-RELATED"/>
    <property type="match status" value="1"/>
</dbReference>
<organism evidence="2 3">
    <name type="scientific">Tolypocladium paradoxum</name>
    <dbReference type="NCBI Taxonomy" id="94208"/>
    <lineage>
        <taxon>Eukaryota</taxon>
        <taxon>Fungi</taxon>
        <taxon>Dikarya</taxon>
        <taxon>Ascomycota</taxon>
        <taxon>Pezizomycotina</taxon>
        <taxon>Sordariomycetes</taxon>
        <taxon>Hypocreomycetidae</taxon>
        <taxon>Hypocreales</taxon>
        <taxon>Ophiocordycipitaceae</taxon>
        <taxon>Tolypocladium</taxon>
    </lineage>
</organism>
<proteinExistence type="predicted"/>
<evidence type="ECO:0000313" key="3">
    <source>
        <dbReference type="Proteomes" id="UP000237481"/>
    </source>
</evidence>
<protein>
    <recommendedName>
        <fullName evidence="1">Aminoglycoside phosphotransferase domain-containing protein</fullName>
    </recommendedName>
</protein>
<dbReference type="InterPro" id="IPR011009">
    <property type="entry name" value="Kinase-like_dom_sf"/>
</dbReference>
<dbReference type="SUPFAM" id="SSF56112">
    <property type="entry name" value="Protein kinase-like (PK-like)"/>
    <property type="match status" value="1"/>
</dbReference>
<dbReference type="PANTHER" id="PTHR21310:SF37">
    <property type="entry name" value="AMINOGLYCOSIDE PHOSPHOTRANSFERASE DOMAIN-CONTAINING PROTEIN"/>
    <property type="match status" value="1"/>
</dbReference>
<evidence type="ECO:0000313" key="2">
    <source>
        <dbReference type="EMBL" id="POR32133.1"/>
    </source>
</evidence>
<dbReference type="Gene3D" id="3.90.1200.10">
    <property type="match status" value="1"/>
</dbReference>
<feature type="domain" description="Aminoglycoside phosphotransferase" evidence="1">
    <location>
        <begin position="106"/>
        <end position="308"/>
    </location>
</feature>
<keyword evidence="3" id="KW-1185">Reference proteome</keyword>
<accession>A0A2S4KPN1</accession>
<evidence type="ECO:0000259" key="1">
    <source>
        <dbReference type="Pfam" id="PF01636"/>
    </source>
</evidence>
<dbReference type="Pfam" id="PF01636">
    <property type="entry name" value="APH"/>
    <property type="match status" value="1"/>
</dbReference>
<name>A0A2S4KPN1_9HYPO</name>
<dbReference type="Proteomes" id="UP000237481">
    <property type="component" value="Unassembled WGS sequence"/>
</dbReference>
<dbReference type="EMBL" id="PKSG01000893">
    <property type="protein sequence ID" value="POR32133.1"/>
    <property type="molecule type" value="Genomic_DNA"/>
</dbReference>
<dbReference type="InterPro" id="IPR051678">
    <property type="entry name" value="AGP_Transferase"/>
</dbReference>
<dbReference type="Gene3D" id="3.30.200.20">
    <property type="entry name" value="Phosphorylase Kinase, domain 1"/>
    <property type="match status" value="1"/>
</dbReference>
<dbReference type="AlphaFoldDB" id="A0A2S4KPN1"/>
<sequence>MAKEDSVDALGSATWLGADVYEPGDVLYERATRFFASVNWDALASISSSLRDGTPCHLGDRFSIGTFNMVRHIVFADGVSWVARLRMPPPKEILGDRSKLDIATTLGLEIASMRFFKARTSIPVPEVHFCDSDTSNSVGAPYMLMDYIHGTVATKLRSANNCAIGLFGTPEQDRKFRRQMASIQATVSSFTFDRIGSLYQDEKTFEFFIGPEFETGKGPWVSSADYYSDLADFRLEECVRNADLETQTSISFAIPTLFKHLISLYGHRRSMRGPFRLVNRDFGAHNLLVNNDFDIVGVIDFDAVMAAPIEVVAQFPALTGLSPETPGHVETRPLAIERIRRTRPRLKEYRDLVEAAEAGMGANNPNRRGGTVASLLLSDAASIYQGLEAYESNQGWVNDRWMQAYLKLLRKHVQAEEALSSIKELFDT</sequence>